<dbReference type="AlphaFoldDB" id="K0J0Z7"/>
<dbReference type="InterPro" id="IPR011204">
    <property type="entry name" value="Virulence_RhuM-like"/>
</dbReference>
<evidence type="ECO:0000313" key="1">
    <source>
        <dbReference type="EMBL" id="BAM48484.1"/>
    </source>
</evidence>
<dbReference type="PANTHER" id="PTHR35810">
    <property type="entry name" value="CYTOPLASMIC PROTEIN-RELATED"/>
    <property type="match status" value="1"/>
</dbReference>
<dbReference type="HOGENOM" id="CLU_2420523_0_0_9"/>
<protein>
    <submittedName>
        <fullName evidence="1">Uncharacterized protein</fullName>
    </submittedName>
</protein>
<reference evidence="1 2" key="1">
    <citation type="submission" date="2011-01" db="EMBL/GenBank/DDBJ databases">
        <title>Whole genome sequence of Amphibacillus xylinus NBRC 15112.</title>
        <authorList>
            <person name="Nakazawa H."/>
            <person name="Katano Y."/>
            <person name="Nakamura S."/>
            <person name="Sasagawa M."/>
            <person name="Fukada J."/>
            <person name="Arai T."/>
            <person name="Sasakura N."/>
            <person name="Mochizuki D."/>
            <person name="Hosoyama A."/>
            <person name="Harada K."/>
            <person name="Horikawa H."/>
            <person name="Kato Y."/>
            <person name="Harada T."/>
            <person name="Sasaki K."/>
            <person name="Sekiguchi M."/>
            <person name="Hodoyama M."/>
            <person name="Nishiko R."/>
            <person name="Narita H."/>
            <person name="Hanamaki A."/>
            <person name="Hata C."/>
            <person name="Konno Y."/>
            <person name="Niimura Y."/>
            <person name="Yamazaki S."/>
            <person name="Fujita N."/>
        </authorList>
    </citation>
    <scope>NUCLEOTIDE SEQUENCE [LARGE SCALE GENOMIC DNA]</scope>
    <source>
        <strain evidence="2">ATCC 51415 / DSM 6626 / JCM 7361 / LMG 17667 / NBRC 15112 / Ep01</strain>
    </source>
</reference>
<accession>K0J0Z7</accession>
<proteinExistence type="predicted"/>
<keyword evidence="2" id="KW-1185">Reference proteome</keyword>
<dbReference type="eggNOG" id="COG3943">
    <property type="taxonomic scope" value="Bacteria"/>
</dbReference>
<dbReference type="Pfam" id="PF13310">
    <property type="entry name" value="Virulence_RhuM"/>
    <property type="match status" value="1"/>
</dbReference>
<dbReference type="STRING" id="698758.AXY_23520"/>
<dbReference type="RefSeq" id="WP_015011063.1">
    <property type="nucleotide sequence ID" value="NC_018704.1"/>
</dbReference>
<gene>
    <name evidence="1" type="ordered locus">AXY_23520</name>
</gene>
<organism evidence="1 2">
    <name type="scientific">Amphibacillus xylanus (strain ATCC 51415 / DSM 6626 / JCM 7361 / LMG 17667 / NBRC 15112 / Ep01)</name>
    <dbReference type="NCBI Taxonomy" id="698758"/>
    <lineage>
        <taxon>Bacteria</taxon>
        <taxon>Bacillati</taxon>
        <taxon>Bacillota</taxon>
        <taxon>Bacilli</taxon>
        <taxon>Bacillales</taxon>
        <taxon>Bacillaceae</taxon>
        <taxon>Amphibacillus</taxon>
    </lineage>
</organism>
<sequence>MILAIGYRVRSHRGSQFRQWVTARLNEYLVKGFTMADDRMKEMRNFGEDYFDELDEETSLSSYHGLALSKEGLLIGLFHPHVYAFNLGLEV</sequence>
<dbReference type="PANTHER" id="PTHR35810:SF1">
    <property type="entry name" value="CYTOPLASMIC PROTEIN"/>
    <property type="match status" value="1"/>
</dbReference>
<evidence type="ECO:0000313" key="2">
    <source>
        <dbReference type="Proteomes" id="UP000006294"/>
    </source>
</evidence>
<dbReference type="Proteomes" id="UP000006294">
    <property type="component" value="Chromosome"/>
</dbReference>
<dbReference type="EMBL" id="AP012050">
    <property type="protein sequence ID" value="BAM48484.1"/>
    <property type="molecule type" value="Genomic_DNA"/>
</dbReference>
<name>K0J0Z7_AMPXN</name>
<dbReference type="KEGG" id="axl:AXY_23520"/>